<evidence type="ECO:0000313" key="2">
    <source>
        <dbReference type="EMBL" id="CAH1110078.1"/>
    </source>
</evidence>
<dbReference type="AlphaFoldDB" id="A0A9P0D105"/>
<dbReference type="OrthoDB" id="6152242at2759"/>
<proteinExistence type="predicted"/>
<dbReference type="Proteomes" id="UP001153636">
    <property type="component" value="Chromosome 4"/>
</dbReference>
<feature type="compositionally biased region" description="Polar residues" evidence="1">
    <location>
        <begin position="1"/>
        <end position="25"/>
    </location>
</feature>
<organism evidence="2 3">
    <name type="scientific">Psylliodes chrysocephalus</name>
    <dbReference type="NCBI Taxonomy" id="3402493"/>
    <lineage>
        <taxon>Eukaryota</taxon>
        <taxon>Metazoa</taxon>
        <taxon>Ecdysozoa</taxon>
        <taxon>Arthropoda</taxon>
        <taxon>Hexapoda</taxon>
        <taxon>Insecta</taxon>
        <taxon>Pterygota</taxon>
        <taxon>Neoptera</taxon>
        <taxon>Endopterygota</taxon>
        <taxon>Coleoptera</taxon>
        <taxon>Polyphaga</taxon>
        <taxon>Cucujiformia</taxon>
        <taxon>Chrysomeloidea</taxon>
        <taxon>Chrysomelidae</taxon>
        <taxon>Galerucinae</taxon>
        <taxon>Alticini</taxon>
        <taxon>Psylliodes</taxon>
    </lineage>
</organism>
<protein>
    <submittedName>
        <fullName evidence="2">Uncharacterized protein</fullName>
    </submittedName>
</protein>
<reference evidence="2" key="1">
    <citation type="submission" date="2022-01" db="EMBL/GenBank/DDBJ databases">
        <authorList>
            <person name="King R."/>
        </authorList>
    </citation>
    <scope>NUCLEOTIDE SEQUENCE</scope>
</reference>
<sequence>MEEDSQLSQDSTTLSGNTATSSITTSLSKKRQRRPPKPRDDLLRTINEKLHQPIQSARKKDRFDIFGDNVAVKLRALPDNQRIMNEKLINDVLFEAESNSLFRGWQLTPPSNFNNQHQRSATVYLELQPLRSIYAELSASQLFSTFNDTAY</sequence>
<feature type="region of interest" description="Disordered" evidence="1">
    <location>
        <begin position="1"/>
        <end position="58"/>
    </location>
</feature>
<feature type="compositionally biased region" description="Basic and acidic residues" evidence="1">
    <location>
        <begin position="37"/>
        <end position="51"/>
    </location>
</feature>
<name>A0A9P0D105_9CUCU</name>
<accession>A0A9P0D105</accession>
<dbReference type="EMBL" id="OV651816">
    <property type="protein sequence ID" value="CAH1110078.1"/>
    <property type="molecule type" value="Genomic_DNA"/>
</dbReference>
<evidence type="ECO:0000313" key="3">
    <source>
        <dbReference type="Proteomes" id="UP001153636"/>
    </source>
</evidence>
<evidence type="ECO:0000256" key="1">
    <source>
        <dbReference type="SAM" id="MobiDB-lite"/>
    </source>
</evidence>
<keyword evidence="3" id="KW-1185">Reference proteome</keyword>
<gene>
    <name evidence="2" type="ORF">PSYICH_LOCUS10464</name>
</gene>